<organism evidence="1">
    <name type="scientific">Arion vulgaris</name>
    <dbReference type="NCBI Taxonomy" id="1028688"/>
    <lineage>
        <taxon>Eukaryota</taxon>
        <taxon>Metazoa</taxon>
        <taxon>Spiralia</taxon>
        <taxon>Lophotrochozoa</taxon>
        <taxon>Mollusca</taxon>
        <taxon>Gastropoda</taxon>
        <taxon>Heterobranchia</taxon>
        <taxon>Euthyneura</taxon>
        <taxon>Panpulmonata</taxon>
        <taxon>Eupulmonata</taxon>
        <taxon>Stylommatophora</taxon>
        <taxon>Helicina</taxon>
        <taxon>Arionoidea</taxon>
        <taxon>Arionidae</taxon>
        <taxon>Arion</taxon>
    </lineage>
</organism>
<evidence type="ECO:0000313" key="1">
    <source>
        <dbReference type="EMBL" id="CEK91516.1"/>
    </source>
</evidence>
<sequence length="194" mass="22346">MSDLPTFSPLNLGQRGFLFCFYKQVCVCNSVIPSVICRRHRLTKGGILFIFNSVTRYVSEPYSNTDFTFELNILSFVLVEMAVDFHTVFRKEKTCRDRFWSLQNCHLDLEKTELWPGNYLMIKHRGCPSFLCSALQGNVQTMFAPIYYKKIVICTPSSYYSTVNCSFFLLSSHCYGVVAHHQSFLFLFCAALVA</sequence>
<accession>A0A0B7BGU6</accession>
<reference evidence="1" key="1">
    <citation type="submission" date="2014-12" db="EMBL/GenBank/DDBJ databases">
        <title>Insight into the proteome of Arion vulgaris.</title>
        <authorList>
            <person name="Aradska J."/>
            <person name="Bulat T."/>
            <person name="Smidak R."/>
            <person name="Sarate P."/>
            <person name="Gangsoo J."/>
            <person name="Sialana F."/>
            <person name="Bilban M."/>
            <person name="Lubec G."/>
        </authorList>
    </citation>
    <scope>NUCLEOTIDE SEQUENCE</scope>
    <source>
        <tissue evidence="1">Skin</tissue>
    </source>
</reference>
<dbReference type="AlphaFoldDB" id="A0A0B7BGU6"/>
<proteinExistence type="predicted"/>
<name>A0A0B7BGU6_9EUPU</name>
<protein>
    <submittedName>
        <fullName evidence="1">Uncharacterized protein</fullName>
    </submittedName>
</protein>
<dbReference type="EMBL" id="HACG01044651">
    <property type="protein sequence ID" value="CEK91516.1"/>
    <property type="molecule type" value="Transcribed_RNA"/>
</dbReference>
<gene>
    <name evidence="1" type="primary">ORF183422</name>
</gene>